<feature type="domain" description="Glycosyl hydrolase family 95 catalytic" evidence="4">
    <location>
        <begin position="307"/>
        <end position="700"/>
    </location>
</feature>
<reference evidence="5" key="2">
    <citation type="submission" date="2021-09" db="EMBL/GenBank/DDBJ databases">
        <authorList>
            <person name="Gilroy R."/>
        </authorList>
    </citation>
    <scope>NUCLEOTIDE SEQUENCE</scope>
    <source>
        <strain evidence="5">ChiGjej3B3-7470</strain>
    </source>
</reference>
<evidence type="ECO:0000259" key="4">
    <source>
        <dbReference type="Pfam" id="PF22124"/>
    </source>
</evidence>
<dbReference type="SUPFAM" id="SSF48208">
    <property type="entry name" value="Six-hairpin glycosidases"/>
    <property type="match status" value="1"/>
</dbReference>
<dbReference type="InterPro" id="IPR008928">
    <property type="entry name" value="6-hairpin_glycosidase_sf"/>
</dbReference>
<evidence type="ECO:0000259" key="2">
    <source>
        <dbReference type="Pfam" id="PF14498"/>
    </source>
</evidence>
<evidence type="ECO:0000256" key="1">
    <source>
        <dbReference type="SAM" id="MobiDB-lite"/>
    </source>
</evidence>
<protein>
    <submittedName>
        <fullName evidence="5">Glycoside hydrolase N-terminal domain-containing protein</fullName>
    </submittedName>
</protein>
<dbReference type="Proteomes" id="UP000712713">
    <property type="component" value="Unassembled WGS sequence"/>
</dbReference>
<dbReference type="Pfam" id="PF14498">
    <property type="entry name" value="Glyco_hyd_65N_2"/>
    <property type="match status" value="1"/>
</dbReference>
<sequence>MDSRFPAPLQSGAAEPASSSSTTQAPMVLRYDTPAAEDQWESSSLPIGNGAMGASIFGGVESDLLTLNEKTLWSGGPGVPGYNFGNYPDSDVQRRHERLQEIRDHIASNGQMDPSDVMSESNLGHPKVGYGSYQSFGKLRMTTPYSAEYTNYERMLDLDIAQATVTYDVAGTSFRRDLIASYPDNVIAMRLTASQPGKITFTSRYDRNARGTDLLVNADVTADGGRITLRGEGSDNGLRYNGQVLVVPTGGTMTSARDSVTVTEADEALVLWAGGTDYAPTYPAYRTGVDPSERIASYVDGAATKGWDALVERHRADYKPQFEAFKIDLDGAPIDGSTAAVRDAYTGRGAQDRSLETLFAQYGRYLTIASSRDGSLPANLQGVWADGNNPAWAGDYHVNINLQMNYWPTLSANLPGSYDSYLDYVKSLIPAGEISAKNVLGIERGWMVMNETTPYGFTGVYDWPTAAWFPEANAWIGQAFYWKYLYSGDTTYLRDEVYPILKQTSEFWIDYLQSDPRDGTLVANPSYSPEHGWFTAGAAMSQQIATELFTSTKEAADLLGIDDSFTRELSATLAKTDDGLRVADGKIKEWKADGVHGAEAGHRHISQLYALFPGRAISPGRTPELAEAARGTLNDRGDGGTGWSKAWMVNFWAHLGDGDRAHTMLAGLLRESTMDNLWDTHPPFQIDGNFGGTSGVLEMLVQNEADSTVVLAALPSAWANGSFDGARAWGDATVGATWRDGRPVQVRFQTGIDGERSLSGPIAQGTVRVLDPTGAEVDHTVADGKVTFRAEAGRQYRIEAG</sequence>
<dbReference type="AlphaFoldDB" id="A0A921ERA5"/>
<organism evidence="5 6">
    <name type="scientific">Tessaracoccus flavescens</name>
    <dbReference type="NCBI Taxonomy" id="399497"/>
    <lineage>
        <taxon>Bacteria</taxon>
        <taxon>Bacillati</taxon>
        <taxon>Actinomycetota</taxon>
        <taxon>Actinomycetes</taxon>
        <taxon>Propionibacteriales</taxon>
        <taxon>Propionibacteriaceae</taxon>
        <taxon>Tessaracoccus</taxon>
    </lineage>
</organism>
<dbReference type="Pfam" id="PF21307">
    <property type="entry name" value="Glyco_hydro_95_C"/>
    <property type="match status" value="1"/>
</dbReference>
<reference evidence="5" key="1">
    <citation type="journal article" date="2021" name="PeerJ">
        <title>Extensive microbial diversity within the chicken gut microbiome revealed by metagenomics and culture.</title>
        <authorList>
            <person name="Gilroy R."/>
            <person name="Ravi A."/>
            <person name="Getino M."/>
            <person name="Pursley I."/>
            <person name="Horton D.L."/>
            <person name="Alikhan N.F."/>
            <person name="Baker D."/>
            <person name="Gharbi K."/>
            <person name="Hall N."/>
            <person name="Watson M."/>
            <person name="Adriaenssens E.M."/>
            <person name="Foster-Nyarko E."/>
            <person name="Jarju S."/>
            <person name="Secka A."/>
            <person name="Antonio M."/>
            <person name="Oren A."/>
            <person name="Chaudhuri R.R."/>
            <person name="La Ragione R."/>
            <person name="Hildebrand F."/>
            <person name="Pallen M.J."/>
        </authorList>
    </citation>
    <scope>NUCLEOTIDE SEQUENCE</scope>
    <source>
        <strain evidence="5">ChiGjej3B3-7470</strain>
    </source>
</reference>
<proteinExistence type="predicted"/>
<feature type="domain" description="Alpha fucosidase A-like C-terminal" evidence="3">
    <location>
        <begin position="702"/>
        <end position="798"/>
    </location>
</feature>
<dbReference type="PANTHER" id="PTHR31084">
    <property type="entry name" value="ALPHA-L-FUCOSIDASE 2"/>
    <property type="match status" value="1"/>
</dbReference>
<name>A0A921ERA5_9ACTN</name>
<dbReference type="PANTHER" id="PTHR31084:SF19">
    <property type="entry name" value="GLYCOSYL HYDROLASE FAMILY 95 N-TERMINAL DOMAIN-CONTAINING PROTEIN"/>
    <property type="match status" value="1"/>
</dbReference>
<dbReference type="GO" id="GO:0005975">
    <property type="term" value="P:carbohydrate metabolic process"/>
    <property type="evidence" value="ECO:0007669"/>
    <property type="project" value="InterPro"/>
</dbReference>
<dbReference type="Gene3D" id="1.50.10.10">
    <property type="match status" value="1"/>
</dbReference>
<gene>
    <name evidence="5" type="ORF">K8V15_09795</name>
</gene>
<evidence type="ECO:0000313" key="5">
    <source>
        <dbReference type="EMBL" id="HJE52245.1"/>
    </source>
</evidence>
<dbReference type="InterPro" id="IPR027414">
    <property type="entry name" value="GH95_N_dom"/>
</dbReference>
<dbReference type="EMBL" id="DYZF01000249">
    <property type="protein sequence ID" value="HJE52245.1"/>
    <property type="molecule type" value="Genomic_DNA"/>
</dbReference>
<comment type="caution">
    <text evidence="5">The sequence shown here is derived from an EMBL/GenBank/DDBJ whole genome shotgun (WGS) entry which is preliminary data.</text>
</comment>
<evidence type="ECO:0000259" key="3">
    <source>
        <dbReference type="Pfam" id="PF21307"/>
    </source>
</evidence>
<dbReference type="InterPro" id="IPR012341">
    <property type="entry name" value="6hp_glycosidase-like_sf"/>
</dbReference>
<dbReference type="Pfam" id="PF22124">
    <property type="entry name" value="Glyco_hydro_95_cat"/>
    <property type="match status" value="1"/>
</dbReference>
<dbReference type="PIRSF" id="PIRSF007663">
    <property type="entry name" value="UCP007663"/>
    <property type="match status" value="1"/>
</dbReference>
<dbReference type="GO" id="GO:0004560">
    <property type="term" value="F:alpha-L-fucosidase activity"/>
    <property type="evidence" value="ECO:0007669"/>
    <property type="project" value="InterPro"/>
</dbReference>
<dbReference type="InterPro" id="IPR016518">
    <property type="entry name" value="Alpha-L-fucosidase"/>
</dbReference>
<accession>A0A921ERA5</accession>
<feature type="region of interest" description="Disordered" evidence="1">
    <location>
        <begin position="1"/>
        <end position="25"/>
    </location>
</feature>
<dbReference type="InterPro" id="IPR049053">
    <property type="entry name" value="AFCA-like_C"/>
</dbReference>
<feature type="domain" description="Glycosyl hydrolase family 95 N-terminal" evidence="2">
    <location>
        <begin position="29"/>
        <end position="280"/>
    </location>
</feature>
<keyword evidence="5" id="KW-0378">Hydrolase</keyword>
<evidence type="ECO:0000313" key="6">
    <source>
        <dbReference type="Proteomes" id="UP000712713"/>
    </source>
</evidence>
<dbReference type="InterPro" id="IPR054363">
    <property type="entry name" value="GH95_cat"/>
</dbReference>